<dbReference type="OrthoDB" id="6992966at2"/>
<protein>
    <recommendedName>
        <fullName evidence="6">DUF3077 domain-containing protein</fullName>
    </recommendedName>
</protein>
<dbReference type="EMBL" id="SPDQ01000022">
    <property type="protein sequence ID" value="TFH78263.1"/>
    <property type="molecule type" value="Genomic_DNA"/>
</dbReference>
<dbReference type="RefSeq" id="WP_114885113.1">
    <property type="nucleotide sequence ID" value="NZ_CP029608.1"/>
</dbReference>
<dbReference type="EMBL" id="CP029608">
    <property type="protein sequence ID" value="AXI63120.1"/>
    <property type="molecule type" value="Genomic_DNA"/>
</dbReference>
<evidence type="ECO:0000313" key="5">
    <source>
        <dbReference type="Proteomes" id="UP000297555"/>
    </source>
</evidence>
<dbReference type="AlphaFoldDB" id="A0A345RV04"/>
<evidence type="ECO:0008006" key="6">
    <source>
        <dbReference type="Google" id="ProtNLM"/>
    </source>
</evidence>
<dbReference type="Proteomes" id="UP000297555">
    <property type="component" value="Unassembled WGS sequence"/>
</dbReference>
<name>A0A345RV04_9PSED</name>
<keyword evidence="4" id="KW-1185">Reference proteome</keyword>
<accession>A0A345RV04</accession>
<evidence type="ECO:0000313" key="2">
    <source>
        <dbReference type="EMBL" id="AXI63120.1"/>
    </source>
</evidence>
<gene>
    <name evidence="2" type="ORF">DLD99_22465</name>
    <name evidence="3" type="ORF">E4J90_22010</name>
</gene>
<evidence type="ECO:0000313" key="4">
    <source>
        <dbReference type="Proteomes" id="UP000253720"/>
    </source>
</evidence>
<feature type="region of interest" description="Disordered" evidence="1">
    <location>
        <begin position="1"/>
        <end position="31"/>
    </location>
</feature>
<dbReference type="Pfam" id="PF19619">
    <property type="entry name" value="DUF6124"/>
    <property type="match status" value="1"/>
</dbReference>
<feature type="compositionally biased region" description="Pro residues" evidence="1">
    <location>
        <begin position="1"/>
        <end position="11"/>
    </location>
</feature>
<evidence type="ECO:0000313" key="3">
    <source>
        <dbReference type="EMBL" id="TFH78263.1"/>
    </source>
</evidence>
<reference evidence="3 5" key="2">
    <citation type="submission" date="2019-03" db="EMBL/GenBank/DDBJ databases">
        <title>Draft genome sequence of humic substances-degrading Pseudomonas kribbensis CHA-19 from forest soil.</title>
        <authorList>
            <person name="Kim D."/>
        </authorList>
    </citation>
    <scope>NUCLEOTIDE SEQUENCE [LARGE SCALE GENOMIC DNA]</scope>
    <source>
        <strain evidence="3 5">CHA-19</strain>
    </source>
</reference>
<evidence type="ECO:0000256" key="1">
    <source>
        <dbReference type="SAM" id="MobiDB-lite"/>
    </source>
</evidence>
<reference evidence="2 4" key="1">
    <citation type="submission" date="2018-05" db="EMBL/GenBank/DDBJ databases">
        <title>Complete genome sequence of Pseudomonas kribbensis 46-2(T).</title>
        <authorList>
            <person name="Jeong H."/>
            <person name="Lee S.-G."/>
            <person name="Rha E."/>
            <person name="Kim H."/>
        </authorList>
    </citation>
    <scope>NUCLEOTIDE SEQUENCE [LARGE SCALE GENOMIC DNA]</scope>
    <source>
        <strain evidence="2 4">46-2</strain>
    </source>
</reference>
<dbReference type="Proteomes" id="UP000253720">
    <property type="component" value="Chromosome"/>
</dbReference>
<dbReference type="KEGG" id="pke:DLD99_22465"/>
<sequence length="134" mass="14833">MKKPVPNPPSDTDPKDPTDQPDPVSPYASIDSKKLHDAAHRALDFYLNPKAEKPRNSVDRGMQMFKVDPEINSEAIAIQTYETFSSVSILLLDLADSLDDKPRHLAMAIYQLSEMGLLLAEKTLDNERAIAIGA</sequence>
<proteinExistence type="predicted"/>
<organism evidence="2 4">
    <name type="scientific">Pseudomonas kribbensis</name>
    <dbReference type="NCBI Taxonomy" id="1628086"/>
    <lineage>
        <taxon>Bacteria</taxon>
        <taxon>Pseudomonadati</taxon>
        <taxon>Pseudomonadota</taxon>
        <taxon>Gammaproteobacteria</taxon>
        <taxon>Pseudomonadales</taxon>
        <taxon>Pseudomonadaceae</taxon>
        <taxon>Pseudomonas</taxon>
    </lineage>
</organism>